<protein>
    <submittedName>
        <fullName evidence="3">Uncharacterized protein</fullName>
    </submittedName>
</protein>
<gene>
    <name evidence="3" type="ORF">GCM10012280_64270</name>
</gene>
<dbReference type="EMBL" id="BMMS01000041">
    <property type="protein sequence ID" value="GGO98952.1"/>
    <property type="molecule type" value="Genomic_DNA"/>
</dbReference>
<dbReference type="AlphaFoldDB" id="A0A917ZYM6"/>
<dbReference type="RefSeq" id="WP_189135367.1">
    <property type="nucleotide sequence ID" value="NZ_BMMS01000041.1"/>
</dbReference>
<accession>A0A917ZYM6</accession>
<evidence type="ECO:0000256" key="2">
    <source>
        <dbReference type="SAM" id="SignalP"/>
    </source>
</evidence>
<feature type="chain" id="PRO_5037057450" evidence="2">
    <location>
        <begin position="33"/>
        <end position="281"/>
    </location>
</feature>
<reference evidence="3" key="2">
    <citation type="submission" date="2020-09" db="EMBL/GenBank/DDBJ databases">
        <authorList>
            <person name="Sun Q."/>
            <person name="Zhou Y."/>
        </authorList>
    </citation>
    <scope>NUCLEOTIDE SEQUENCE</scope>
    <source>
        <strain evidence="3">CGMCC 4.7201</strain>
    </source>
</reference>
<feature type="region of interest" description="Disordered" evidence="1">
    <location>
        <begin position="207"/>
        <end position="239"/>
    </location>
</feature>
<keyword evidence="4" id="KW-1185">Reference proteome</keyword>
<dbReference type="PROSITE" id="PS51257">
    <property type="entry name" value="PROKAR_LIPOPROTEIN"/>
    <property type="match status" value="1"/>
</dbReference>
<dbReference type="Gene3D" id="3.40.50.1820">
    <property type="entry name" value="alpha/beta hydrolase"/>
    <property type="match status" value="1"/>
</dbReference>
<dbReference type="InterPro" id="IPR029058">
    <property type="entry name" value="AB_hydrolase_fold"/>
</dbReference>
<organism evidence="3 4">
    <name type="scientific">Wenjunlia tyrosinilytica</name>
    <dbReference type="NCBI Taxonomy" id="1544741"/>
    <lineage>
        <taxon>Bacteria</taxon>
        <taxon>Bacillati</taxon>
        <taxon>Actinomycetota</taxon>
        <taxon>Actinomycetes</taxon>
        <taxon>Kitasatosporales</taxon>
        <taxon>Streptomycetaceae</taxon>
        <taxon>Wenjunlia</taxon>
    </lineage>
</organism>
<dbReference type="Proteomes" id="UP000641932">
    <property type="component" value="Unassembled WGS sequence"/>
</dbReference>
<dbReference type="SUPFAM" id="SSF53474">
    <property type="entry name" value="alpha/beta-Hydrolases"/>
    <property type="match status" value="1"/>
</dbReference>
<proteinExistence type="predicted"/>
<reference evidence="3" key="1">
    <citation type="journal article" date="2014" name="Int. J. Syst. Evol. Microbiol.">
        <title>Complete genome sequence of Corynebacterium casei LMG S-19264T (=DSM 44701T), isolated from a smear-ripened cheese.</title>
        <authorList>
            <consortium name="US DOE Joint Genome Institute (JGI-PGF)"/>
            <person name="Walter F."/>
            <person name="Albersmeier A."/>
            <person name="Kalinowski J."/>
            <person name="Ruckert C."/>
        </authorList>
    </citation>
    <scope>NUCLEOTIDE SEQUENCE</scope>
    <source>
        <strain evidence="3">CGMCC 4.7201</strain>
    </source>
</reference>
<evidence type="ECO:0000313" key="3">
    <source>
        <dbReference type="EMBL" id="GGO98952.1"/>
    </source>
</evidence>
<evidence type="ECO:0000256" key="1">
    <source>
        <dbReference type="SAM" id="MobiDB-lite"/>
    </source>
</evidence>
<sequence>MKRQVGRVLVGILSVPLAAALIAGCGSLPAPSADDSAHGAGDVPAPALNFFHGQRIAWNPCPDDPRTKESDETGFQCGWLRVPLDYARPGGDVLDMALVRRPASRTGRRAGTLLVNPGAPGSSGVEGVTYGFASFGRSTHERFDVLGFDPRGVGQTAPSACLRRRPDQCLEQSREVLRHRGTSDVARDLEVLRAVLVSPWASPKLFGDPQFPGASGHPGPQGCGEGSRPPRVARSGGHGRVPVVVLCPTGRGAAPASWSRKVASGRADALLLSPPRTSRSL</sequence>
<evidence type="ECO:0000313" key="4">
    <source>
        <dbReference type="Proteomes" id="UP000641932"/>
    </source>
</evidence>
<name>A0A917ZYM6_9ACTN</name>
<comment type="caution">
    <text evidence="3">The sequence shown here is derived from an EMBL/GenBank/DDBJ whole genome shotgun (WGS) entry which is preliminary data.</text>
</comment>
<keyword evidence="2" id="KW-0732">Signal</keyword>
<feature type="signal peptide" evidence="2">
    <location>
        <begin position="1"/>
        <end position="32"/>
    </location>
</feature>